<sequence>MSFDYKPFFKTLIDKEVTREQIKKDLQLSPATMAKLAKGENVSMSVVDKLCDYLECEVEDIISHVKSNKE</sequence>
<dbReference type="SUPFAM" id="SSF47413">
    <property type="entry name" value="lambda repressor-like DNA-binding domains"/>
    <property type="match status" value="1"/>
</dbReference>
<reference evidence="2" key="1">
    <citation type="submission" date="2023-05" db="EMBL/GenBank/DDBJ databases">
        <title>Comparative genomics of Bacillaceae isolates and their secondary metabolite potential.</title>
        <authorList>
            <person name="Song L."/>
            <person name="Nielsen L.J."/>
            <person name="Mohite O."/>
            <person name="Xu X."/>
            <person name="Weber T."/>
            <person name="Kovacs A.T."/>
        </authorList>
    </citation>
    <scope>NUCLEOTIDE SEQUENCE</scope>
    <source>
        <strain evidence="2">LY1</strain>
    </source>
</reference>
<dbReference type="InterPro" id="IPR001387">
    <property type="entry name" value="Cro/C1-type_HTH"/>
</dbReference>
<dbReference type="AlphaFoldDB" id="A0AAX3WVR2"/>
<gene>
    <name evidence="2" type="ORF">QNH24_19620</name>
</gene>
<feature type="domain" description="HTH cro/C1-type" evidence="1">
    <location>
        <begin position="12"/>
        <end position="66"/>
    </location>
</feature>
<evidence type="ECO:0000313" key="2">
    <source>
        <dbReference type="EMBL" id="WHY50515.1"/>
    </source>
</evidence>
<evidence type="ECO:0000259" key="1">
    <source>
        <dbReference type="Pfam" id="PF13443"/>
    </source>
</evidence>
<evidence type="ECO:0000313" key="3">
    <source>
        <dbReference type="Proteomes" id="UP001178322"/>
    </source>
</evidence>
<accession>A0AAX3WVR2</accession>
<dbReference type="InterPro" id="IPR010982">
    <property type="entry name" value="Lambda_DNA-bd_dom_sf"/>
</dbReference>
<protein>
    <submittedName>
        <fullName evidence="2">Helix-turn-helix transcriptional regulator</fullName>
    </submittedName>
</protein>
<dbReference type="Proteomes" id="UP001178322">
    <property type="component" value="Chromosome"/>
</dbReference>
<dbReference type="Pfam" id="PF13443">
    <property type="entry name" value="HTH_26"/>
    <property type="match status" value="1"/>
</dbReference>
<organism evidence="2 3">
    <name type="scientific">Lysinibacillus pakistanensis</name>
    <dbReference type="NCBI Taxonomy" id="759811"/>
    <lineage>
        <taxon>Bacteria</taxon>
        <taxon>Bacillati</taxon>
        <taxon>Bacillota</taxon>
        <taxon>Bacilli</taxon>
        <taxon>Bacillales</taxon>
        <taxon>Bacillaceae</taxon>
        <taxon>Lysinibacillus</taxon>
    </lineage>
</organism>
<dbReference type="GO" id="GO:0003677">
    <property type="term" value="F:DNA binding"/>
    <property type="evidence" value="ECO:0007669"/>
    <property type="project" value="InterPro"/>
</dbReference>
<dbReference type="RefSeq" id="WP_008179076.1">
    <property type="nucleotide sequence ID" value="NZ_CP126101.1"/>
</dbReference>
<dbReference type="Gene3D" id="1.10.260.40">
    <property type="entry name" value="lambda repressor-like DNA-binding domains"/>
    <property type="match status" value="1"/>
</dbReference>
<name>A0AAX3WVR2_9BACI</name>
<dbReference type="EMBL" id="CP126101">
    <property type="protein sequence ID" value="WHY50515.1"/>
    <property type="molecule type" value="Genomic_DNA"/>
</dbReference>
<proteinExistence type="predicted"/>